<evidence type="ECO:0000313" key="2">
    <source>
        <dbReference type="Proteomes" id="UP000823674"/>
    </source>
</evidence>
<organism evidence="1 2">
    <name type="scientific">Brassica rapa subsp. trilocularis</name>
    <dbReference type="NCBI Taxonomy" id="1813537"/>
    <lineage>
        <taxon>Eukaryota</taxon>
        <taxon>Viridiplantae</taxon>
        <taxon>Streptophyta</taxon>
        <taxon>Embryophyta</taxon>
        <taxon>Tracheophyta</taxon>
        <taxon>Spermatophyta</taxon>
        <taxon>Magnoliopsida</taxon>
        <taxon>eudicotyledons</taxon>
        <taxon>Gunneridae</taxon>
        <taxon>Pentapetalae</taxon>
        <taxon>rosids</taxon>
        <taxon>malvids</taxon>
        <taxon>Brassicales</taxon>
        <taxon>Brassicaceae</taxon>
        <taxon>Brassiceae</taxon>
        <taxon>Brassica</taxon>
    </lineage>
</organism>
<comment type="caution">
    <text evidence="1">The sequence shown here is derived from an EMBL/GenBank/DDBJ whole genome shotgun (WGS) entry which is preliminary data.</text>
</comment>
<dbReference type="Proteomes" id="UP000823674">
    <property type="component" value="Chromosome A04"/>
</dbReference>
<accession>A0ABQ7MQ02</accession>
<name>A0ABQ7MQ02_BRACM</name>
<dbReference type="EMBL" id="JADBGQ010000004">
    <property type="protein sequence ID" value="KAG5400818.1"/>
    <property type="molecule type" value="Genomic_DNA"/>
</dbReference>
<reference evidence="1 2" key="1">
    <citation type="submission" date="2021-03" db="EMBL/GenBank/DDBJ databases">
        <authorList>
            <person name="King G.J."/>
            <person name="Bancroft I."/>
            <person name="Baten A."/>
            <person name="Bloomfield J."/>
            <person name="Borpatragohain P."/>
            <person name="He Z."/>
            <person name="Irish N."/>
            <person name="Irwin J."/>
            <person name="Liu K."/>
            <person name="Mauleon R.P."/>
            <person name="Moore J."/>
            <person name="Morris R."/>
            <person name="Ostergaard L."/>
            <person name="Wang B."/>
            <person name="Wells R."/>
        </authorList>
    </citation>
    <scope>NUCLEOTIDE SEQUENCE [LARGE SCALE GENOMIC DNA]</scope>
    <source>
        <strain evidence="1">R-o-18</strain>
        <tissue evidence="1">Leaf</tissue>
    </source>
</reference>
<evidence type="ECO:0000313" key="1">
    <source>
        <dbReference type="EMBL" id="KAG5400818.1"/>
    </source>
</evidence>
<gene>
    <name evidence="1" type="primary">A04p016020.1_BraROA</name>
    <name evidence="1" type="ORF">IGI04_015425</name>
</gene>
<proteinExistence type="predicted"/>
<protein>
    <submittedName>
        <fullName evidence="1">Uncharacterized protein</fullName>
    </submittedName>
</protein>
<keyword evidence="2" id="KW-1185">Reference proteome</keyword>
<sequence length="204" mass="23933">MVGQKRGKTLVAKKTAITTWEELQNIMDKRYIPKDFPEAVKEQYGRRPNREKVHHQHHNKSLTCPQLYQKKTEVSLLEGEMLCELKISVNDPIKEWMVWSSVQKSKVQSNRTEGLHFVFGDSAFLDPTAKAKAPLFKELKPYIGRQFQYKFQKFGCNKNDQDELQYFEVWSFHPREYVLEMELKETSITRGCISVDAALMDKPE</sequence>